<dbReference type="SUPFAM" id="SSF55781">
    <property type="entry name" value="GAF domain-like"/>
    <property type="match status" value="1"/>
</dbReference>
<dbReference type="KEGG" id="lnn:F0161_10655"/>
<dbReference type="OrthoDB" id="9796252at2"/>
<dbReference type="InterPro" id="IPR003018">
    <property type="entry name" value="GAF"/>
</dbReference>
<dbReference type="GO" id="GO:0033745">
    <property type="term" value="F:L-methionine-(R)-S-oxide reductase activity"/>
    <property type="evidence" value="ECO:0007669"/>
    <property type="project" value="TreeGrafter"/>
</dbReference>
<comment type="similarity">
    <text evidence="1">Belongs to the free Met sulfoxide reductase family.</text>
</comment>
<dbReference type="PANTHER" id="PTHR21021">
    <property type="entry name" value="GAF/PUTATIVE CYTOSKELETAL PROTEIN"/>
    <property type="match status" value="1"/>
</dbReference>
<dbReference type="InterPro" id="IPR051330">
    <property type="entry name" value="Phosphatase_reg/MetRdx"/>
</dbReference>
<dbReference type="Proteomes" id="UP000325295">
    <property type="component" value="Chromosome"/>
</dbReference>
<keyword evidence="4" id="KW-1185">Reference proteome</keyword>
<dbReference type="PANTHER" id="PTHR21021:SF15">
    <property type="entry name" value="FREE METHIONINE-R-SULFOXIDE REDUCTASE"/>
    <property type="match status" value="1"/>
</dbReference>
<dbReference type="InterPro" id="IPR029016">
    <property type="entry name" value="GAF-like_dom_sf"/>
</dbReference>
<accession>A0A5P1X3Z9</accession>
<evidence type="ECO:0000256" key="1">
    <source>
        <dbReference type="ARBA" id="ARBA00038454"/>
    </source>
</evidence>
<feature type="domain" description="GAF" evidence="2">
    <location>
        <begin position="26"/>
        <end position="145"/>
    </location>
</feature>
<evidence type="ECO:0000313" key="3">
    <source>
        <dbReference type="EMBL" id="QER68253.1"/>
    </source>
</evidence>
<name>A0A5P1X3Z9_9LACO</name>
<dbReference type="RefSeq" id="WP_150204560.1">
    <property type="nucleotide sequence ID" value="NZ_CP043939.1"/>
</dbReference>
<dbReference type="AlphaFoldDB" id="A0A5P1X3Z9"/>
<gene>
    <name evidence="3" type="ORF">F0161_10655</name>
</gene>
<dbReference type="FunFam" id="3.30.450.40:FF:000008">
    <property type="entry name" value="GAF domain-containing proteins"/>
    <property type="match status" value="1"/>
</dbReference>
<proteinExistence type="inferred from homology"/>
<evidence type="ECO:0000313" key="4">
    <source>
        <dbReference type="Proteomes" id="UP000325295"/>
    </source>
</evidence>
<evidence type="ECO:0000259" key="2">
    <source>
        <dbReference type="Pfam" id="PF01590"/>
    </source>
</evidence>
<dbReference type="EMBL" id="CP043939">
    <property type="protein sequence ID" value="QER68253.1"/>
    <property type="molecule type" value="Genomic_DNA"/>
</dbReference>
<organism evidence="3 4">
    <name type="scientific">Paucilactobacillus nenjiangensis</name>
    <dbReference type="NCBI Taxonomy" id="1296540"/>
    <lineage>
        <taxon>Bacteria</taxon>
        <taxon>Bacillati</taxon>
        <taxon>Bacillota</taxon>
        <taxon>Bacilli</taxon>
        <taxon>Lactobacillales</taxon>
        <taxon>Lactobacillaceae</taxon>
        <taxon>Paucilactobacillus</taxon>
    </lineage>
</organism>
<dbReference type="Gene3D" id="3.30.450.40">
    <property type="match status" value="1"/>
</dbReference>
<dbReference type="Pfam" id="PF01590">
    <property type="entry name" value="GAF"/>
    <property type="match status" value="1"/>
</dbReference>
<sequence>MAEKEQRYQLLLAQAKALLDGETDLVANMSNLASLIFNELPNLNGTSFYRFKNDELILGPFQGKPACMHIAIGSGVCGTVAATLRSEIVPNVHNFSGHIACDSASKSEIVVPIFKNEQFWGVLDLDSPEFNTFDEIDENYLKQIAPIIFGVKEIVGKEN</sequence>
<protein>
    <submittedName>
        <fullName evidence="3">GAF domain-containing protein</fullName>
    </submittedName>
</protein>
<dbReference type="GO" id="GO:0005829">
    <property type="term" value="C:cytosol"/>
    <property type="evidence" value="ECO:0007669"/>
    <property type="project" value="TreeGrafter"/>
</dbReference>
<reference evidence="3 4" key="1">
    <citation type="submission" date="2019-09" db="EMBL/GenBank/DDBJ databases">
        <title>Complete Genome Sequence of Lactobacillus nenjiangensis SH-Y15, isolated from sauerkraut.</title>
        <authorList>
            <person name="Yang H."/>
        </authorList>
    </citation>
    <scope>NUCLEOTIDE SEQUENCE [LARGE SCALE GENOMIC DNA]</scope>
    <source>
        <strain evidence="3 4">SH-Y15</strain>
    </source>
</reference>